<organism evidence="2 3">
    <name type="scientific">Herbiconiux ginsengi</name>
    <dbReference type="NCBI Taxonomy" id="381665"/>
    <lineage>
        <taxon>Bacteria</taxon>
        <taxon>Bacillati</taxon>
        <taxon>Actinomycetota</taxon>
        <taxon>Actinomycetes</taxon>
        <taxon>Micrococcales</taxon>
        <taxon>Microbacteriaceae</taxon>
        <taxon>Herbiconiux</taxon>
    </lineage>
</organism>
<sequence length="132" mass="13385">MSGYVTPKSTSYPAPRRTPASKAAAGSLWFALSILFANLLMTMVAAYTLGPGTTPSAGWVVAGVHLAIALALFSFALVFGVKGLRETATGAIRGRGLAIAGIVVAGVLLFFAFGGMVTEIEFAYLGGVAGLG</sequence>
<feature type="transmembrane region" description="Helical" evidence="1">
    <location>
        <begin position="26"/>
        <end position="47"/>
    </location>
</feature>
<name>A0A1H3MX43_9MICO</name>
<feature type="transmembrane region" description="Helical" evidence="1">
    <location>
        <begin position="96"/>
        <end position="117"/>
    </location>
</feature>
<keyword evidence="1" id="KW-0472">Membrane</keyword>
<gene>
    <name evidence="2" type="ORF">SAMN05216554_1596</name>
</gene>
<dbReference type="EMBL" id="FNPZ01000001">
    <property type="protein sequence ID" value="SDY81020.1"/>
    <property type="molecule type" value="Genomic_DNA"/>
</dbReference>
<proteinExistence type="predicted"/>
<evidence type="ECO:0000256" key="1">
    <source>
        <dbReference type="SAM" id="Phobius"/>
    </source>
</evidence>
<dbReference type="RefSeq" id="WP_092551081.1">
    <property type="nucleotide sequence ID" value="NZ_FNPZ01000001.1"/>
</dbReference>
<keyword evidence="1" id="KW-0812">Transmembrane</keyword>
<reference evidence="2 3" key="1">
    <citation type="submission" date="2016-10" db="EMBL/GenBank/DDBJ databases">
        <authorList>
            <person name="de Groot N.N."/>
        </authorList>
    </citation>
    <scope>NUCLEOTIDE SEQUENCE [LARGE SCALE GENOMIC DNA]</scope>
    <source>
        <strain evidence="2 3">CGMCC 4.3491</strain>
    </source>
</reference>
<keyword evidence="1" id="KW-1133">Transmembrane helix</keyword>
<dbReference type="Proteomes" id="UP000198891">
    <property type="component" value="Unassembled WGS sequence"/>
</dbReference>
<protein>
    <submittedName>
        <fullName evidence="2">Uncharacterized protein</fullName>
    </submittedName>
</protein>
<accession>A0A1H3MX43</accession>
<keyword evidence="3" id="KW-1185">Reference proteome</keyword>
<evidence type="ECO:0000313" key="3">
    <source>
        <dbReference type="Proteomes" id="UP000198891"/>
    </source>
</evidence>
<evidence type="ECO:0000313" key="2">
    <source>
        <dbReference type="EMBL" id="SDY81020.1"/>
    </source>
</evidence>
<dbReference type="AlphaFoldDB" id="A0A1H3MX43"/>
<feature type="transmembrane region" description="Helical" evidence="1">
    <location>
        <begin position="59"/>
        <end position="84"/>
    </location>
</feature>